<dbReference type="RefSeq" id="WP_253019367.1">
    <property type="nucleotide sequence ID" value="NZ_JAOSHN010000011.1"/>
</dbReference>
<evidence type="ECO:0000256" key="3">
    <source>
        <dbReference type="ARBA" id="ARBA00023163"/>
    </source>
</evidence>
<dbReference type="SUPFAM" id="SSF46785">
    <property type="entry name" value="Winged helix' DNA-binding domain"/>
    <property type="match status" value="1"/>
</dbReference>
<dbReference type="GO" id="GO:0003677">
    <property type="term" value="F:DNA binding"/>
    <property type="evidence" value="ECO:0007669"/>
    <property type="project" value="UniProtKB-KW"/>
</dbReference>
<sequence>MGESNFYCSDLYKRIANQQKVLLNKEMDKHGVTYVQSLVVLYVLEQEKQFGPEHEVTQKDVEHYLNLRSSTVTHILARAEENGLITREKSLKDSRAKHLSVTPKGQNLIPVFFSVLDSIENKMTAGMNEEERQLLKRLLSQVADNLTDEKG</sequence>
<dbReference type="PANTHER" id="PTHR33164:SF43">
    <property type="entry name" value="HTH-TYPE TRANSCRIPTIONAL REPRESSOR YETL"/>
    <property type="match status" value="1"/>
</dbReference>
<gene>
    <name evidence="5" type="ORF">OBO34_19965</name>
</gene>
<dbReference type="InterPro" id="IPR039422">
    <property type="entry name" value="MarR/SlyA-like"/>
</dbReference>
<dbReference type="GO" id="GO:0006950">
    <property type="term" value="P:response to stress"/>
    <property type="evidence" value="ECO:0007669"/>
    <property type="project" value="TreeGrafter"/>
</dbReference>
<dbReference type="InterPro" id="IPR036390">
    <property type="entry name" value="WH_DNA-bd_sf"/>
</dbReference>
<dbReference type="PROSITE" id="PS50995">
    <property type="entry name" value="HTH_MARR_2"/>
    <property type="match status" value="1"/>
</dbReference>
<evidence type="ECO:0000256" key="1">
    <source>
        <dbReference type="ARBA" id="ARBA00023015"/>
    </source>
</evidence>
<accession>A0A9J6QYP4</accession>
<organism evidence="5 6">
    <name type="scientific">Hominibacterium faecale</name>
    <dbReference type="NCBI Taxonomy" id="2839743"/>
    <lineage>
        <taxon>Bacteria</taxon>
        <taxon>Bacillati</taxon>
        <taxon>Bacillota</taxon>
        <taxon>Clostridia</taxon>
        <taxon>Peptostreptococcales</taxon>
        <taxon>Anaerovoracaceae</taxon>
        <taxon>Hominibacterium</taxon>
    </lineage>
</organism>
<dbReference type="PANTHER" id="PTHR33164">
    <property type="entry name" value="TRANSCRIPTIONAL REGULATOR, MARR FAMILY"/>
    <property type="match status" value="1"/>
</dbReference>
<dbReference type="PRINTS" id="PR00598">
    <property type="entry name" value="HTHMARR"/>
</dbReference>
<dbReference type="InterPro" id="IPR055166">
    <property type="entry name" value="Transc_reg_Sar_Rot_HTH"/>
</dbReference>
<evidence type="ECO:0000313" key="5">
    <source>
        <dbReference type="EMBL" id="MCU7380592.1"/>
    </source>
</evidence>
<evidence type="ECO:0000259" key="4">
    <source>
        <dbReference type="PROSITE" id="PS50995"/>
    </source>
</evidence>
<dbReference type="GO" id="GO:0003700">
    <property type="term" value="F:DNA-binding transcription factor activity"/>
    <property type="evidence" value="ECO:0007669"/>
    <property type="project" value="InterPro"/>
</dbReference>
<dbReference type="EMBL" id="JAOSHN010000011">
    <property type="protein sequence ID" value="MCU7380592.1"/>
    <property type="molecule type" value="Genomic_DNA"/>
</dbReference>
<keyword evidence="3" id="KW-0804">Transcription</keyword>
<evidence type="ECO:0000313" key="6">
    <source>
        <dbReference type="Proteomes" id="UP001065549"/>
    </source>
</evidence>
<keyword evidence="6" id="KW-1185">Reference proteome</keyword>
<dbReference type="Proteomes" id="UP001065549">
    <property type="component" value="Unassembled WGS sequence"/>
</dbReference>
<feature type="domain" description="HTH marR-type" evidence="4">
    <location>
        <begin position="1"/>
        <end position="144"/>
    </location>
</feature>
<keyword evidence="1" id="KW-0805">Transcription regulation</keyword>
<dbReference type="Pfam" id="PF22381">
    <property type="entry name" value="Staph_reg_Sar_Rot"/>
    <property type="match status" value="1"/>
</dbReference>
<protein>
    <submittedName>
        <fullName evidence="5">Winged helix DNA-binding protein</fullName>
    </submittedName>
</protein>
<dbReference type="AlphaFoldDB" id="A0A9J6QYP4"/>
<dbReference type="InterPro" id="IPR000835">
    <property type="entry name" value="HTH_MarR-typ"/>
</dbReference>
<comment type="caution">
    <text evidence="5">The sequence shown here is derived from an EMBL/GenBank/DDBJ whole genome shotgun (WGS) entry which is preliminary data.</text>
</comment>
<keyword evidence="2 5" id="KW-0238">DNA-binding</keyword>
<proteinExistence type="predicted"/>
<reference evidence="5" key="1">
    <citation type="submission" date="2022-09" db="EMBL/GenBank/DDBJ databases">
        <title>Culturomic study of gut microbiota in children with autism spectrum disorder.</title>
        <authorList>
            <person name="Efimov B.A."/>
            <person name="Chaplin A.V."/>
            <person name="Sokolova S.R."/>
            <person name="Pikina A.P."/>
            <person name="Korzhanova M."/>
            <person name="Belova V."/>
            <person name="Korostin D."/>
        </authorList>
    </citation>
    <scope>NUCLEOTIDE SEQUENCE</scope>
    <source>
        <strain evidence="5">ASD5510</strain>
    </source>
</reference>
<dbReference type="InterPro" id="IPR036388">
    <property type="entry name" value="WH-like_DNA-bd_sf"/>
</dbReference>
<dbReference type="Gene3D" id="1.10.10.10">
    <property type="entry name" value="Winged helix-like DNA-binding domain superfamily/Winged helix DNA-binding domain"/>
    <property type="match status" value="1"/>
</dbReference>
<evidence type="ECO:0000256" key="2">
    <source>
        <dbReference type="ARBA" id="ARBA00023125"/>
    </source>
</evidence>
<name>A0A9J6QYP4_9FIRM</name>
<dbReference type="SMART" id="SM00347">
    <property type="entry name" value="HTH_MARR"/>
    <property type="match status" value="1"/>
</dbReference>